<dbReference type="GO" id="GO:0005634">
    <property type="term" value="C:nucleus"/>
    <property type="evidence" value="ECO:0007669"/>
    <property type="project" value="TreeGrafter"/>
</dbReference>
<protein>
    <submittedName>
        <fullName evidence="3">AAA_34 domain-containing protein</fullName>
    </submittedName>
</protein>
<feature type="domain" description="Strawberry notch AAA" evidence="2">
    <location>
        <begin position="46"/>
        <end position="157"/>
    </location>
</feature>
<organism evidence="3">
    <name type="scientific">Gongylonema pulchrum</name>
    <dbReference type="NCBI Taxonomy" id="637853"/>
    <lineage>
        <taxon>Eukaryota</taxon>
        <taxon>Metazoa</taxon>
        <taxon>Ecdysozoa</taxon>
        <taxon>Nematoda</taxon>
        <taxon>Chromadorea</taxon>
        <taxon>Rhabditida</taxon>
        <taxon>Spirurina</taxon>
        <taxon>Spiruromorpha</taxon>
        <taxon>Spiruroidea</taxon>
        <taxon>Gongylonematidae</taxon>
        <taxon>Gongylonema</taxon>
    </lineage>
</organism>
<keyword evidence="1" id="KW-0812">Transmembrane</keyword>
<dbReference type="PANTHER" id="PTHR12706:SF30">
    <property type="entry name" value="PROTEIN STRAWBERRY NOTCH-RELATED"/>
    <property type="match status" value="1"/>
</dbReference>
<dbReference type="GO" id="GO:0031490">
    <property type="term" value="F:chromatin DNA binding"/>
    <property type="evidence" value="ECO:0007669"/>
    <property type="project" value="TreeGrafter"/>
</dbReference>
<evidence type="ECO:0000259" key="2">
    <source>
        <dbReference type="Pfam" id="PF13872"/>
    </source>
</evidence>
<keyword evidence="1" id="KW-0472">Membrane</keyword>
<proteinExistence type="predicted"/>
<keyword evidence="1" id="KW-1133">Transmembrane helix</keyword>
<dbReference type="PANTHER" id="PTHR12706">
    <property type="entry name" value="STRAWBERRY NOTCH-RELATED"/>
    <property type="match status" value="1"/>
</dbReference>
<dbReference type="Pfam" id="PF13872">
    <property type="entry name" value="AAA_34"/>
    <property type="match status" value="1"/>
</dbReference>
<dbReference type="InterPro" id="IPR039187">
    <property type="entry name" value="SNO_AAA"/>
</dbReference>
<dbReference type="InterPro" id="IPR026741">
    <property type="entry name" value="SNO"/>
</dbReference>
<dbReference type="GO" id="GO:0006355">
    <property type="term" value="P:regulation of DNA-templated transcription"/>
    <property type="evidence" value="ECO:0007669"/>
    <property type="project" value="InterPro"/>
</dbReference>
<accession>A0A183EYB6</accession>
<name>A0A183EYB6_9BILA</name>
<evidence type="ECO:0000313" key="3">
    <source>
        <dbReference type="WBParaSite" id="GPUH_0002598701-mRNA-1"/>
    </source>
</evidence>
<feature type="transmembrane region" description="Helical" evidence="1">
    <location>
        <begin position="21"/>
        <end position="42"/>
    </location>
</feature>
<reference evidence="3" key="1">
    <citation type="submission" date="2016-06" db="UniProtKB">
        <authorList>
            <consortium name="WormBaseParasite"/>
        </authorList>
    </citation>
    <scope>IDENTIFICATION</scope>
</reference>
<sequence length="209" mass="23678">LEAVVYACQAHELRLPTNERMGYLIGMCMLFDLILLLISSLLHSVTFAAGDGAGVGKGRTIACIIYENYRLGRKRSIWLSVSADLRYDAERDLRDIGAGKIKVYALNKFNYSKIGGKENAAKKGCIFATYSSLIGECRSVKGKYRTRLKQLIQWFGQVCVSDFCFVRINSFPSQCSHPFSSSQIWQFEFFATDRKYSFNLSWVRPTSLT</sequence>
<dbReference type="GO" id="GO:0042393">
    <property type="term" value="F:histone binding"/>
    <property type="evidence" value="ECO:0007669"/>
    <property type="project" value="TreeGrafter"/>
</dbReference>
<evidence type="ECO:0000256" key="1">
    <source>
        <dbReference type="SAM" id="Phobius"/>
    </source>
</evidence>
<dbReference type="WBParaSite" id="GPUH_0002598701-mRNA-1">
    <property type="protein sequence ID" value="GPUH_0002598701-mRNA-1"/>
    <property type="gene ID" value="GPUH_0002598701"/>
</dbReference>
<dbReference type="AlphaFoldDB" id="A0A183EYB6"/>